<proteinExistence type="predicted"/>
<keyword evidence="2" id="KW-1185">Reference proteome</keyword>
<reference evidence="2" key="1">
    <citation type="journal article" date="2024" name="Front. Bioeng. Biotechnol.">
        <title>Genome-scale model development and genomic sequencing of the oleaginous clade Lipomyces.</title>
        <authorList>
            <person name="Czajka J.J."/>
            <person name="Han Y."/>
            <person name="Kim J."/>
            <person name="Mondo S.J."/>
            <person name="Hofstad B.A."/>
            <person name="Robles A."/>
            <person name="Haridas S."/>
            <person name="Riley R."/>
            <person name="LaButti K."/>
            <person name="Pangilinan J."/>
            <person name="Andreopoulos W."/>
            <person name="Lipzen A."/>
            <person name="Yan J."/>
            <person name="Wang M."/>
            <person name="Ng V."/>
            <person name="Grigoriev I.V."/>
            <person name="Spatafora J.W."/>
            <person name="Magnuson J.K."/>
            <person name="Baker S.E."/>
            <person name="Pomraning K.R."/>
        </authorList>
    </citation>
    <scope>NUCLEOTIDE SEQUENCE [LARGE SCALE GENOMIC DNA]</scope>
    <source>
        <strain evidence="2">CBS 10300</strain>
    </source>
</reference>
<accession>A0ACC3TR28</accession>
<evidence type="ECO:0000313" key="1">
    <source>
        <dbReference type="EMBL" id="KAK9323675.1"/>
    </source>
</evidence>
<dbReference type="Proteomes" id="UP001489719">
    <property type="component" value="Unassembled WGS sequence"/>
</dbReference>
<name>A0ACC3TR28_9ASCO</name>
<sequence length="237" mass="25942">MPLSIGDSEAKGLTIDVHDVQDDVVADGSPVEHENPLGYNVHFFTDVYLVISGVVGTGIFATPGPILKIRARLVDLIYYGLSDLLSSSSKFSSTSSLPETSVPNRYTTAIFSYLNSPALDFGHFILNAAQVTWTTWRERGIGVGVLTSRSRSKYQVVAEGVQRPWVFKVVTLLFISISGLVVLAGNTRVKDPLANLRTRGKELPPTLRISRMPLSKHASVTEELNMCSTLQVNLKIH</sequence>
<comment type="caution">
    <text evidence="1">The sequence shown here is derived from an EMBL/GenBank/DDBJ whole genome shotgun (WGS) entry which is preliminary data.</text>
</comment>
<evidence type="ECO:0000313" key="2">
    <source>
        <dbReference type="Proteomes" id="UP001489719"/>
    </source>
</evidence>
<organism evidence="1 2">
    <name type="scientific">Lipomyces orientalis</name>
    <dbReference type="NCBI Taxonomy" id="1233043"/>
    <lineage>
        <taxon>Eukaryota</taxon>
        <taxon>Fungi</taxon>
        <taxon>Dikarya</taxon>
        <taxon>Ascomycota</taxon>
        <taxon>Saccharomycotina</taxon>
        <taxon>Lipomycetes</taxon>
        <taxon>Lipomycetales</taxon>
        <taxon>Lipomycetaceae</taxon>
        <taxon>Lipomyces</taxon>
    </lineage>
</organism>
<protein>
    <submittedName>
        <fullName evidence="1">Uncharacterized protein</fullName>
    </submittedName>
</protein>
<dbReference type="EMBL" id="MU970058">
    <property type="protein sequence ID" value="KAK9323675.1"/>
    <property type="molecule type" value="Genomic_DNA"/>
</dbReference>
<gene>
    <name evidence="1" type="ORF">V1517DRAFT_345064</name>
</gene>